<dbReference type="EMBL" id="JBHSQJ010000090">
    <property type="protein sequence ID" value="MFC5909839.1"/>
    <property type="molecule type" value="Genomic_DNA"/>
</dbReference>
<name>A0ABW1G503_9ACTN</name>
<feature type="compositionally biased region" description="Low complexity" evidence="1">
    <location>
        <begin position="1"/>
        <end position="12"/>
    </location>
</feature>
<evidence type="ECO:0000256" key="2">
    <source>
        <dbReference type="SAM" id="Phobius"/>
    </source>
</evidence>
<accession>A0ABW1G503</accession>
<keyword evidence="2" id="KW-0472">Membrane</keyword>
<evidence type="ECO:0000313" key="4">
    <source>
        <dbReference type="Proteomes" id="UP001596174"/>
    </source>
</evidence>
<feature type="compositionally biased region" description="Pro residues" evidence="1">
    <location>
        <begin position="13"/>
        <end position="31"/>
    </location>
</feature>
<dbReference type="Proteomes" id="UP001596174">
    <property type="component" value="Unassembled WGS sequence"/>
</dbReference>
<sequence>MTDETTPGVAAVVPPPYPQTPADPGTPPSPPVGGTRRGRRVALVAAFVLSAVVVGGGAGAGVLALRPQHVAAAPAPAHRGPAYGALADGNHFGSLGDLLLPMPSDYQEGPDDEALGNDTVLGKDQYERYFNEQFRDLKSGDRKKLQALLDLSHIRGYALRSYAADSDDFVAEISLLQENQQRAKQSAEWTKAFADATGVFRTGPAIDGFPHARCYLPPGLPGDKLDHMTCTDAEGDLLITMRVDGVAPLNTASAAALFKQQLTRLAIPAAAI</sequence>
<feature type="transmembrane region" description="Helical" evidence="2">
    <location>
        <begin position="41"/>
        <end position="65"/>
    </location>
</feature>
<keyword evidence="2" id="KW-1133">Transmembrane helix</keyword>
<gene>
    <name evidence="3" type="ORF">ACFP3V_21820</name>
</gene>
<feature type="region of interest" description="Disordered" evidence="1">
    <location>
        <begin position="1"/>
        <end position="36"/>
    </location>
</feature>
<keyword evidence="4" id="KW-1185">Reference proteome</keyword>
<organism evidence="3 4">
    <name type="scientific">Streptacidiphilus monticola</name>
    <dbReference type="NCBI Taxonomy" id="2161674"/>
    <lineage>
        <taxon>Bacteria</taxon>
        <taxon>Bacillati</taxon>
        <taxon>Actinomycetota</taxon>
        <taxon>Actinomycetes</taxon>
        <taxon>Kitasatosporales</taxon>
        <taxon>Streptomycetaceae</taxon>
        <taxon>Streptacidiphilus</taxon>
    </lineage>
</organism>
<reference evidence="4" key="1">
    <citation type="journal article" date="2019" name="Int. J. Syst. Evol. Microbiol.">
        <title>The Global Catalogue of Microorganisms (GCM) 10K type strain sequencing project: providing services to taxonomists for standard genome sequencing and annotation.</title>
        <authorList>
            <consortium name="The Broad Institute Genomics Platform"/>
            <consortium name="The Broad Institute Genome Sequencing Center for Infectious Disease"/>
            <person name="Wu L."/>
            <person name="Ma J."/>
        </authorList>
    </citation>
    <scope>NUCLEOTIDE SEQUENCE [LARGE SCALE GENOMIC DNA]</scope>
    <source>
        <strain evidence="4">JCM 4816</strain>
    </source>
</reference>
<evidence type="ECO:0000313" key="3">
    <source>
        <dbReference type="EMBL" id="MFC5909839.1"/>
    </source>
</evidence>
<keyword evidence="2" id="KW-0812">Transmembrane</keyword>
<comment type="caution">
    <text evidence="3">The sequence shown here is derived from an EMBL/GenBank/DDBJ whole genome shotgun (WGS) entry which is preliminary data.</text>
</comment>
<evidence type="ECO:0008006" key="5">
    <source>
        <dbReference type="Google" id="ProtNLM"/>
    </source>
</evidence>
<protein>
    <recommendedName>
        <fullName evidence="5">Secreted protein</fullName>
    </recommendedName>
</protein>
<evidence type="ECO:0000256" key="1">
    <source>
        <dbReference type="SAM" id="MobiDB-lite"/>
    </source>
</evidence>
<dbReference type="RefSeq" id="WP_380585988.1">
    <property type="nucleotide sequence ID" value="NZ_JBHSQJ010000090.1"/>
</dbReference>
<proteinExistence type="predicted"/>